<dbReference type="SUPFAM" id="SSF52172">
    <property type="entry name" value="CheY-like"/>
    <property type="match status" value="1"/>
</dbReference>
<evidence type="ECO:0000313" key="15">
    <source>
        <dbReference type="EMBL" id="MCP1110200.1"/>
    </source>
</evidence>
<protein>
    <recommendedName>
        <fullName evidence="3">Stage 0 sporulation protein A homolog</fullName>
        <ecNumber evidence="2">2.7.13.3</ecNumber>
    </recommendedName>
</protein>
<keyword evidence="6" id="KW-0547">Nucleotide-binding</keyword>
<evidence type="ECO:0000256" key="9">
    <source>
        <dbReference type="ARBA" id="ARBA00023012"/>
    </source>
</evidence>
<dbReference type="Pfam" id="PF00072">
    <property type="entry name" value="Response_reg"/>
    <property type="match status" value="1"/>
</dbReference>
<dbReference type="PROSITE" id="PS50110">
    <property type="entry name" value="RESPONSE_REGULATORY"/>
    <property type="match status" value="1"/>
</dbReference>
<dbReference type="SMART" id="SM00388">
    <property type="entry name" value="HisKA"/>
    <property type="match status" value="1"/>
</dbReference>
<dbReference type="PROSITE" id="PS50109">
    <property type="entry name" value="HIS_KIN"/>
    <property type="match status" value="1"/>
</dbReference>
<reference evidence="15 16" key="1">
    <citation type="journal article" date="2022" name="Genome Biol. Evol.">
        <title>Host diet, physiology and behaviors set the stage for Lachnospiraceae cladogenesis.</title>
        <authorList>
            <person name="Vera-Ponce De Leon A."/>
            <person name="Schneider M."/>
            <person name="Jahnes B.C."/>
            <person name="Sadowski V."/>
            <person name="Camuy-Velez L.A."/>
            <person name="Duan J."/>
            <person name="Sabree Z.L."/>
        </authorList>
    </citation>
    <scope>NUCLEOTIDE SEQUENCE [LARGE SCALE GENOMIC DNA]</scope>
    <source>
        <strain evidence="15 16">PAL227</strain>
    </source>
</reference>
<feature type="transmembrane region" description="Helical" evidence="12">
    <location>
        <begin position="264"/>
        <end position="283"/>
    </location>
</feature>
<accession>A0ABT1EHM6</accession>
<dbReference type="CDD" id="cd00156">
    <property type="entry name" value="REC"/>
    <property type="match status" value="1"/>
</dbReference>
<keyword evidence="16" id="KW-1185">Reference proteome</keyword>
<evidence type="ECO:0000256" key="12">
    <source>
        <dbReference type="SAM" id="Phobius"/>
    </source>
</evidence>
<sequence>MEKGKNNRKYINAGLIVGGVVIFFSFLYIGFNIWNDYKGQMIQQQKEQMLLTAKSIGEGMEANLPSYIYDLDYLCETQNEDFSSEAAWENVAVYVKVHELFVYDIVLEDNNLAFVRSTLGQGIKEVLSDSRIDEKTNLQLVALDNEEKYLAIKRKLAAGGYISILLDGKKYYQSIMANVPMGTNGYAVIKDSEGVILMYPTDDQLGLNVIEGRMELYPSADYSSLEKMIEKQREGKQGISEYYSYWWQKMDGPEGADGARVKKISAYVPAVIGDTFLIVSTVIDYDDFYVPIAEGYMKLVILFATATVLLILVLVYIGRLLIQRQRDTEKIEYLTGLTDVLEKMRKSEENIAHSQRLQIMGTMTGGIAHEFNNLLTPILGYADLLLLEMEGRVDEQEQVKEIQDAALKAKEIIHQLSSMSRKNMETVFRKLSVQEVMERSLKMVQSICSDNIQLVAEKVAENAYILGNRTQISQVLLNIVLNGIQAIGQNPGTIWIRSSLAKRTDFESEVWTEYLKIEIQDTGSGMSEEVIKQIFTPFFTTKQAGEGTGLGLALADQIIRSHKGRILVSSEEGVGSTFTIFLPLVSAAYIQEAQDARSGNEESIVIVDDNPKVLSMLEKNLTKIGITVFTTRTYTEAEKLLNEKTGIIILDQSIGGENGITFAMSLKGKYPELIKLIAVDVVDREVLEAKNQGLIDDYLEKPLSDVAILEKARSILNKY</sequence>
<evidence type="ECO:0000256" key="5">
    <source>
        <dbReference type="ARBA" id="ARBA00022679"/>
    </source>
</evidence>
<dbReference type="InterPro" id="IPR036097">
    <property type="entry name" value="HisK_dim/P_sf"/>
</dbReference>
<evidence type="ECO:0000256" key="4">
    <source>
        <dbReference type="ARBA" id="ARBA00022553"/>
    </source>
</evidence>
<dbReference type="GO" id="GO:0005524">
    <property type="term" value="F:ATP binding"/>
    <property type="evidence" value="ECO:0007669"/>
    <property type="project" value="UniProtKB-KW"/>
</dbReference>
<feature type="transmembrane region" description="Helical" evidence="12">
    <location>
        <begin position="12"/>
        <end position="34"/>
    </location>
</feature>
<keyword evidence="12" id="KW-1133">Transmembrane helix</keyword>
<keyword evidence="8 15" id="KW-0067">ATP-binding</keyword>
<dbReference type="RefSeq" id="WP_262069081.1">
    <property type="nucleotide sequence ID" value="NZ_JAMXOC010000010.1"/>
</dbReference>
<dbReference type="Gene3D" id="1.10.287.130">
    <property type="match status" value="1"/>
</dbReference>
<keyword evidence="7" id="KW-0418">Kinase</keyword>
<feature type="transmembrane region" description="Helical" evidence="12">
    <location>
        <begin position="295"/>
        <end position="317"/>
    </location>
</feature>
<feature type="modified residue" description="4-aspartylphosphate" evidence="11">
    <location>
        <position position="651"/>
    </location>
</feature>
<organism evidence="15 16">
    <name type="scientific">Ohessyouella blattaphilus</name>
    <dbReference type="NCBI Taxonomy" id="2949333"/>
    <lineage>
        <taxon>Bacteria</taxon>
        <taxon>Bacillati</taxon>
        <taxon>Bacillota</taxon>
        <taxon>Clostridia</taxon>
        <taxon>Lachnospirales</taxon>
        <taxon>Lachnospiraceae</taxon>
        <taxon>Ohessyouella</taxon>
    </lineage>
</organism>
<evidence type="ECO:0000256" key="6">
    <source>
        <dbReference type="ARBA" id="ARBA00022741"/>
    </source>
</evidence>
<evidence type="ECO:0000256" key="1">
    <source>
        <dbReference type="ARBA" id="ARBA00000085"/>
    </source>
</evidence>
<dbReference type="PANTHER" id="PTHR43065">
    <property type="entry name" value="SENSOR HISTIDINE KINASE"/>
    <property type="match status" value="1"/>
</dbReference>
<dbReference type="InterPro" id="IPR004358">
    <property type="entry name" value="Sig_transdc_His_kin-like_C"/>
</dbReference>
<evidence type="ECO:0000256" key="11">
    <source>
        <dbReference type="PROSITE-ProRule" id="PRU00169"/>
    </source>
</evidence>
<evidence type="ECO:0000256" key="10">
    <source>
        <dbReference type="ARBA" id="ARBA00024867"/>
    </source>
</evidence>
<evidence type="ECO:0000259" key="13">
    <source>
        <dbReference type="PROSITE" id="PS50109"/>
    </source>
</evidence>
<evidence type="ECO:0000313" key="16">
    <source>
        <dbReference type="Proteomes" id="UP001523565"/>
    </source>
</evidence>
<dbReference type="Pfam" id="PF02518">
    <property type="entry name" value="HATPase_c"/>
    <property type="match status" value="1"/>
</dbReference>
<comment type="function">
    <text evidence="10">May play the central regulatory role in sporulation. It may be an element of the effector pathway responsible for the activation of sporulation genes in response to nutritional stress. Spo0A may act in concert with spo0H (a sigma factor) to control the expression of some genes that are critical to the sporulation process.</text>
</comment>
<evidence type="ECO:0000256" key="7">
    <source>
        <dbReference type="ARBA" id="ARBA00022777"/>
    </source>
</evidence>
<keyword evidence="9" id="KW-0902">Two-component regulatory system</keyword>
<dbReference type="EC" id="2.7.13.3" evidence="2"/>
<dbReference type="InterPro" id="IPR003661">
    <property type="entry name" value="HisK_dim/P_dom"/>
</dbReference>
<comment type="caution">
    <text evidence="15">The sequence shown here is derived from an EMBL/GenBank/DDBJ whole genome shotgun (WGS) entry which is preliminary data.</text>
</comment>
<dbReference type="SUPFAM" id="SSF47384">
    <property type="entry name" value="Homodimeric domain of signal transducing histidine kinase"/>
    <property type="match status" value="1"/>
</dbReference>
<evidence type="ECO:0000256" key="2">
    <source>
        <dbReference type="ARBA" id="ARBA00012438"/>
    </source>
</evidence>
<keyword evidence="12" id="KW-0812">Transmembrane</keyword>
<feature type="domain" description="Response regulatory" evidence="14">
    <location>
        <begin position="603"/>
        <end position="716"/>
    </location>
</feature>
<dbReference type="InterPro" id="IPR036890">
    <property type="entry name" value="HATPase_C_sf"/>
</dbReference>
<dbReference type="PRINTS" id="PR00344">
    <property type="entry name" value="BCTRLSENSOR"/>
</dbReference>
<comment type="catalytic activity">
    <reaction evidence="1">
        <text>ATP + protein L-histidine = ADP + protein N-phospho-L-histidine.</text>
        <dbReference type="EC" id="2.7.13.3"/>
    </reaction>
</comment>
<dbReference type="SMART" id="SM00387">
    <property type="entry name" value="HATPase_c"/>
    <property type="match status" value="1"/>
</dbReference>
<dbReference type="InterPro" id="IPR005467">
    <property type="entry name" value="His_kinase_dom"/>
</dbReference>
<dbReference type="EMBL" id="JAMZFV010000010">
    <property type="protein sequence ID" value="MCP1110200.1"/>
    <property type="molecule type" value="Genomic_DNA"/>
</dbReference>
<proteinExistence type="predicted"/>
<dbReference type="Gene3D" id="3.40.50.2300">
    <property type="match status" value="1"/>
</dbReference>
<keyword evidence="12" id="KW-0472">Membrane</keyword>
<gene>
    <name evidence="15" type="ORF">NK118_08050</name>
</gene>
<keyword evidence="5" id="KW-0808">Transferase</keyword>
<dbReference type="SUPFAM" id="SSF55874">
    <property type="entry name" value="ATPase domain of HSP90 chaperone/DNA topoisomerase II/histidine kinase"/>
    <property type="match status" value="1"/>
</dbReference>
<dbReference type="Proteomes" id="UP001523565">
    <property type="component" value="Unassembled WGS sequence"/>
</dbReference>
<keyword evidence="4 11" id="KW-0597">Phosphoprotein</keyword>
<dbReference type="SMART" id="SM00448">
    <property type="entry name" value="REC"/>
    <property type="match status" value="1"/>
</dbReference>
<dbReference type="InterPro" id="IPR011006">
    <property type="entry name" value="CheY-like_superfamily"/>
</dbReference>
<evidence type="ECO:0000256" key="8">
    <source>
        <dbReference type="ARBA" id="ARBA00022840"/>
    </source>
</evidence>
<dbReference type="CDD" id="cd00082">
    <property type="entry name" value="HisKA"/>
    <property type="match status" value="1"/>
</dbReference>
<dbReference type="PANTHER" id="PTHR43065:SF46">
    <property type="entry name" value="C4-DICARBOXYLATE TRANSPORT SENSOR PROTEIN DCTB"/>
    <property type="match status" value="1"/>
</dbReference>
<dbReference type="Gene3D" id="3.30.450.20">
    <property type="entry name" value="PAS domain"/>
    <property type="match status" value="1"/>
</dbReference>
<evidence type="ECO:0000259" key="14">
    <source>
        <dbReference type="PROSITE" id="PS50110"/>
    </source>
</evidence>
<dbReference type="Pfam" id="PF00512">
    <property type="entry name" value="HisKA"/>
    <property type="match status" value="1"/>
</dbReference>
<dbReference type="InterPro" id="IPR001789">
    <property type="entry name" value="Sig_transdc_resp-reg_receiver"/>
</dbReference>
<feature type="domain" description="Histidine kinase" evidence="13">
    <location>
        <begin position="366"/>
        <end position="586"/>
    </location>
</feature>
<dbReference type="Gene3D" id="3.30.565.10">
    <property type="entry name" value="Histidine kinase-like ATPase, C-terminal domain"/>
    <property type="match status" value="1"/>
</dbReference>
<dbReference type="InterPro" id="IPR003594">
    <property type="entry name" value="HATPase_dom"/>
</dbReference>
<evidence type="ECO:0000256" key="3">
    <source>
        <dbReference type="ARBA" id="ARBA00018672"/>
    </source>
</evidence>
<name>A0ABT1EHM6_9FIRM</name>